<evidence type="ECO:0000313" key="3">
    <source>
        <dbReference type="EMBL" id="KAF4453352.1"/>
    </source>
</evidence>
<proteinExistence type="predicted"/>
<feature type="transmembrane region" description="Helical" evidence="2">
    <location>
        <begin position="29"/>
        <end position="48"/>
    </location>
</feature>
<gene>
    <name evidence="3" type="ORF">FALBO_16001</name>
</gene>
<dbReference type="OrthoDB" id="2896006at2759"/>
<name>A0A8H4KLF0_9HYPO</name>
<comment type="caution">
    <text evidence="3">The sequence shown here is derived from an EMBL/GenBank/DDBJ whole genome shotgun (WGS) entry which is preliminary data.</text>
</comment>
<keyword evidence="2" id="KW-1133">Transmembrane helix</keyword>
<evidence type="ECO:0000256" key="1">
    <source>
        <dbReference type="SAM" id="MobiDB-lite"/>
    </source>
</evidence>
<sequence>MLSHAGKMLWRRDNVPEIDFGHAKELPPWSIPVILLNILILIPILLIINYTFEKVFPVIAIVEDEKPPAYDPLPVEPLPTGANPPKPSNAPAPAPAPIVGEGRPVTSSFRATWRLLRSHGGFRALFRGLPCLFAQHLVRAFLGLLLFNFVPLAFLFGNLIGSLALVQFSTAWVHIVITPHSPLRFWRRLPAFKSTFRATWKPTLLFWAATEAANWGSVGIAYLLQVPTDGQAADASSIWRAVVSVVAILLLQIMVLIPAYVILIRIQASLLPDEHETIIPFDRSFNGRIEPAIVGGLGYATISDAWSSFSKSAWRRIVILHVKITAVSLAVLMALAVLVVPQFILLASAAKDAGNSDNGGM</sequence>
<feature type="transmembrane region" description="Helical" evidence="2">
    <location>
        <begin position="317"/>
        <end position="340"/>
    </location>
</feature>
<accession>A0A8H4KLF0</accession>
<feature type="transmembrane region" description="Helical" evidence="2">
    <location>
        <begin position="137"/>
        <end position="157"/>
    </location>
</feature>
<protein>
    <submittedName>
        <fullName evidence="3">Ubiquitin conjugating enzyme</fullName>
    </submittedName>
</protein>
<organism evidence="3 4">
    <name type="scientific">Fusarium albosuccineum</name>
    <dbReference type="NCBI Taxonomy" id="1237068"/>
    <lineage>
        <taxon>Eukaryota</taxon>
        <taxon>Fungi</taxon>
        <taxon>Dikarya</taxon>
        <taxon>Ascomycota</taxon>
        <taxon>Pezizomycotina</taxon>
        <taxon>Sordariomycetes</taxon>
        <taxon>Hypocreomycetidae</taxon>
        <taxon>Hypocreales</taxon>
        <taxon>Nectriaceae</taxon>
        <taxon>Fusarium</taxon>
        <taxon>Fusarium decemcellulare species complex</taxon>
    </lineage>
</organism>
<keyword evidence="2" id="KW-0472">Membrane</keyword>
<dbReference type="EMBL" id="JAADYS010002893">
    <property type="protein sequence ID" value="KAF4453352.1"/>
    <property type="molecule type" value="Genomic_DNA"/>
</dbReference>
<feature type="transmembrane region" description="Helical" evidence="2">
    <location>
        <begin position="204"/>
        <end position="225"/>
    </location>
</feature>
<reference evidence="3 4" key="1">
    <citation type="submission" date="2020-01" db="EMBL/GenBank/DDBJ databases">
        <title>Identification and distribution of gene clusters putatively required for synthesis of sphingolipid metabolism inhibitors in phylogenetically diverse species of the filamentous fungus Fusarium.</title>
        <authorList>
            <person name="Kim H.-S."/>
            <person name="Busman M."/>
            <person name="Brown D.W."/>
            <person name="Divon H."/>
            <person name="Uhlig S."/>
            <person name="Proctor R.H."/>
        </authorList>
    </citation>
    <scope>NUCLEOTIDE SEQUENCE [LARGE SCALE GENOMIC DNA]</scope>
    <source>
        <strain evidence="3 4">NRRL 20459</strain>
    </source>
</reference>
<feature type="region of interest" description="Disordered" evidence="1">
    <location>
        <begin position="73"/>
        <end position="94"/>
    </location>
</feature>
<feature type="transmembrane region" description="Helical" evidence="2">
    <location>
        <begin position="237"/>
        <end position="263"/>
    </location>
</feature>
<evidence type="ECO:0000313" key="4">
    <source>
        <dbReference type="Proteomes" id="UP000554235"/>
    </source>
</evidence>
<feature type="transmembrane region" description="Helical" evidence="2">
    <location>
        <begin position="163"/>
        <end position="183"/>
    </location>
</feature>
<dbReference type="Proteomes" id="UP000554235">
    <property type="component" value="Unassembled WGS sequence"/>
</dbReference>
<dbReference type="AlphaFoldDB" id="A0A8H4KLF0"/>
<keyword evidence="2" id="KW-0812">Transmembrane</keyword>
<evidence type="ECO:0000256" key="2">
    <source>
        <dbReference type="SAM" id="Phobius"/>
    </source>
</evidence>
<keyword evidence="4" id="KW-1185">Reference proteome</keyword>